<gene>
    <name evidence="2" type="ORF">RRG08_050881</name>
</gene>
<evidence type="ECO:0000313" key="3">
    <source>
        <dbReference type="Proteomes" id="UP001283361"/>
    </source>
</evidence>
<dbReference type="AlphaFoldDB" id="A0AAE0ZDA5"/>
<reference evidence="2" key="1">
    <citation type="journal article" date="2023" name="G3 (Bethesda)">
        <title>A reference genome for the long-term kleptoplast-retaining sea slug Elysia crispata morphotype clarki.</title>
        <authorList>
            <person name="Eastman K.E."/>
            <person name="Pendleton A.L."/>
            <person name="Shaikh M.A."/>
            <person name="Suttiyut T."/>
            <person name="Ogas R."/>
            <person name="Tomko P."/>
            <person name="Gavelis G."/>
            <person name="Widhalm J.R."/>
            <person name="Wisecaver J.H."/>
        </authorList>
    </citation>
    <scope>NUCLEOTIDE SEQUENCE</scope>
    <source>
        <strain evidence="2">ECLA1</strain>
    </source>
</reference>
<keyword evidence="3" id="KW-1185">Reference proteome</keyword>
<dbReference type="EMBL" id="JAWDGP010004156">
    <property type="protein sequence ID" value="KAK3767334.1"/>
    <property type="molecule type" value="Genomic_DNA"/>
</dbReference>
<accession>A0AAE0ZDA5</accession>
<organism evidence="2 3">
    <name type="scientific">Elysia crispata</name>
    <name type="common">lettuce slug</name>
    <dbReference type="NCBI Taxonomy" id="231223"/>
    <lineage>
        <taxon>Eukaryota</taxon>
        <taxon>Metazoa</taxon>
        <taxon>Spiralia</taxon>
        <taxon>Lophotrochozoa</taxon>
        <taxon>Mollusca</taxon>
        <taxon>Gastropoda</taxon>
        <taxon>Heterobranchia</taxon>
        <taxon>Euthyneura</taxon>
        <taxon>Panpulmonata</taxon>
        <taxon>Sacoglossa</taxon>
        <taxon>Placobranchoidea</taxon>
        <taxon>Plakobranchidae</taxon>
        <taxon>Elysia</taxon>
    </lineage>
</organism>
<feature type="signal peptide" evidence="1">
    <location>
        <begin position="1"/>
        <end position="16"/>
    </location>
</feature>
<dbReference type="Proteomes" id="UP001283361">
    <property type="component" value="Unassembled WGS sequence"/>
</dbReference>
<sequence length="198" mass="22688">MTWKLLIVLTCLPVASESTMSSGCAAMRQCETSIRDEKIFAHQESLLIKVKDEQTLGRVCRKVPTTINCIDQNVQHCKENYLSKDTKLFKDIVQFICTPEGRQVAMDAGKTSCVVDRSLEMRFQFKQLGCVKGYFSGIDAEEARLGRKLEYHEACKFRTKVDECVKSGMETMCGKEMAIYVEKMWELWNKHGFPEDKC</sequence>
<feature type="chain" id="PRO_5042245920" description="DUF19 domain-containing protein" evidence="1">
    <location>
        <begin position="17"/>
        <end position="198"/>
    </location>
</feature>
<protein>
    <recommendedName>
        <fullName evidence="4">DUF19 domain-containing protein</fullName>
    </recommendedName>
</protein>
<evidence type="ECO:0000256" key="1">
    <source>
        <dbReference type="SAM" id="SignalP"/>
    </source>
</evidence>
<evidence type="ECO:0008006" key="4">
    <source>
        <dbReference type="Google" id="ProtNLM"/>
    </source>
</evidence>
<evidence type="ECO:0000313" key="2">
    <source>
        <dbReference type="EMBL" id="KAK3767334.1"/>
    </source>
</evidence>
<comment type="caution">
    <text evidence="2">The sequence shown here is derived from an EMBL/GenBank/DDBJ whole genome shotgun (WGS) entry which is preliminary data.</text>
</comment>
<name>A0AAE0ZDA5_9GAST</name>
<keyword evidence="1" id="KW-0732">Signal</keyword>
<proteinExistence type="predicted"/>